<keyword evidence="6 8" id="KW-1133">Transmembrane helix</keyword>
<keyword evidence="2" id="KW-1003">Cell membrane</keyword>
<keyword evidence="3" id="KW-0328">Glycosyltransferase</keyword>
<dbReference type="EMBL" id="MEUF01000083">
    <property type="protein sequence ID" value="OGC31328.1"/>
    <property type="molecule type" value="Genomic_DNA"/>
</dbReference>
<evidence type="ECO:0000256" key="5">
    <source>
        <dbReference type="ARBA" id="ARBA00022692"/>
    </source>
</evidence>
<dbReference type="PANTHER" id="PTHR33908:SF11">
    <property type="entry name" value="MEMBRANE PROTEIN"/>
    <property type="match status" value="1"/>
</dbReference>
<dbReference type="AlphaFoldDB" id="A0A1F4TF36"/>
<dbReference type="GO" id="GO:0016763">
    <property type="term" value="F:pentosyltransferase activity"/>
    <property type="evidence" value="ECO:0007669"/>
    <property type="project" value="TreeGrafter"/>
</dbReference>
<keyword evidence="5 8" id="KW-0812">Transmembrane</keyword>
<feature type="transmembrane region" description="Helical" evidence="8">
    <location>
        <begin position="64"/>
        <end position="84"/>
    </location>
</feature>
<feature type="transmembrane region" description="Helical" evidence="8">
    <location>
        <begin position="304"/>
        <end position="330"/>
    </location>
</feature>
<evidence type="ECO:0000256" key="3">
    <source>
        <dbReference type="ARBA" id="ARBA00022676"/>
    </source>
</evidence>
<gene>
    <name evidence="10" type="ORF">A2311_03720</name>
</gene>
<dbReference type="PANTHER" id="PTHR33908">
    <property type="entry name" value="MANNOSYLTRANSFERASE YKCB-RELATED"/>
    <property type="match status" value="1"/>
</dbReference>
<feature type="transmembrane region" description="Helical" evidence="8">
    <location>
        <begin position="96"/>
        <end position="123"/>
    </location>
</feature>
<keyword evidence="7 8" id="KW-0472">Membrane</keyword>
<dbReference type="GO" id="GO:0009103">
    <property type="term" value="P:lipopolysaccharide biosynthetic process"/>
    <property type="evidence" value="ECO:0007669"/>
    <property type="project" value="UniProtKB-ARBA"/>
</dbReference>
<evidence type="ECO:0000256" key="6">
    <source>
        <dbReference type="ARBA" id="ARBA00022989"/>
    </source>
</evidence>
<dbReference type="GO" id="GO:0005886">
    <property type="term" value="C:plasma membrane"/>
    <property type="evidence" value="ECO:0007669"/>
    <property type="project" value="UniProtKB-SubCell"/>
</dbReference>
<evidence type="ECO:0000256" key="7">
    <source>
        <dbReference type="ARBA" id="ARBA00023136"/>
    </source>
</evidence>
<dbReference type="STRING" id="1802583.A2311_03720"/>
<feature type="transmembrane region" description="Helical" evidence="8">
    <location>
        <begin position="185"/>
        <end position="203"/>
    </location>
</feature>
<evidence type="ECO:0000256" key="1">
    <source>
        <dbReference type="ARBA" id="ARBA00004651"/>
    </source>
</evidence>
<comment type="caution">
    <text evidence="10">The sequence shown here is derived from an EMBL/GenBank/DDBJ whole genome shotgun (WGS) entry which is preliminary data.</text>
</comment>
<evidence type="ECO:0000256" key="4">
    <source>
        <dbReference type="ARBA" id="ARBA00022679"/>
    </source>
</evidence>
<keyword evidence="4" id="KW-0808">Transferase</keyword>
<name>A0A1F4TF36_UNCSA</name>
<evidence type="ECO:0000259" key="9">
    <source>
        <dbReference type="Pfam" id="PF13231"/>
    </source>
</evidence>
<evidence type="ECO:0000313" key="11">
    <source>
        <dbReference type="Proteomes" id="UP000178951"/>
    </source>
</evidence>
<evidence type="ECO:0000256" key="8">
    <source>
        <dbReference type="SAM" id="Phobius"/>
    </source>
</evidence>
<dbReference type="InterPro" id="IPR050297">
    <property type="entry name" value="LipidA_mod_glycosyltrf_83"/>
</dbReference>
<protein>
    <recommendedName>
        <fullName evidence="9">Glycosyltransferase RgtA/B/C/D-like domain-containing protein</fullName>
    </recommendedName>
</protein>
<proteinExistence type="predicted"/>
<dbReference type="Pfam" id="PF13231">
    <property type="entry name" value="PMT_2"/>
    <property type="match status" value="1"/>
</dbReference>
<accession>A0A1F4TF36</accession>
<organism evidence="10 11">
    <name type="scientific">candidate division WOR-1 bacterium RIFOXYB2_FULL_48_7</name>
    <dbReference type="NCBI Taxonomy" id="1802583"/>
    <lineage>
        <taxon>Bacteria</taxon>
        <taxon>Bacillati</taxon>
        <taxon>Saganbacteria</taxon>
    </lineage>
</organism>
<sequence>MSLLIFLLAINLFKLFISPYFPLIGDEGYYWLWGLHPDLNYVDHPPMAGYLYWLIGQLFGPSELAIRSAAIVLVLLISGVIYLTAKELAGRPAAKIAVITFNLLPLFFGGGLFLVPHTIFFFFNALTLYFLVRLDKSRNPFYWYPVGLFCGLTLLSDFYIIFVLFGLALYLLLNKENRFWLKTKELYLGAIAAALVASPMLYWNIIHNFPSLSYHSNRPTPDIFGNLLFNIVFQSLMYTPIIFGAAYSRVWAFLSGKEHNLFNALTSGVFLPFAIFGSLTQLGAHWPSATYLPSIIETAKIKRWAFNTLLFFALLVNGLAFVYYIFLYPLPAGSYELNKKLPSYLASLKFSAGQTYYFSNNLGLGGLVAFHGRVPITLTKGRHPQYDLWGQPQLKKGDNVIYFILDETPLKEKLKPLFSQVLVEPERRIFGKDADIPNKTEILICRGFRGGILP</sequence>
<feature type="transmembrane region" description="Helical" evidence="8">
    <location>
        <begin position="223"/>
        <end position="248"/>
    </location>
</feature>
<evidence type="ECO:0000256" key="2">
    <source>
        <dbReference type="ARBA" id="ARBA00022475"/>
    </source>
</evidence>
<comment type="subcellular location">
    <subcellularLocation>
        <location evidence="1">Cell membrane</location>
        <topology evidence="1">Multi-pass membrane protein</topology>
    </subcellularLocation>
</comment>
<feature type="domain" description="Glycosyltransferase RgtA/B/C/D-like" evidence="9">
    <location>
        <begin position="43"/>
        <end position="203"/>
    </location>
</feature>
<evidence type="ECO:0000313" key="10">
    <source>
        <dbReference type="EMBL" id="OGC31328.1"/>
    </source>
</evidence>
<feature type="transmembrane region" description="Helical" evidence="8">
    <location>
        <begin position="143"/>
        <end position="173"/>
    </location>
</feature>
<feature type="transmembrane region" description="Helical" evidence="8">
    <location>
        <begin position="260"/>
        <end position="284"/>
    </location>
</feature>
<dbReference type="InterPro" id="IPR038731">
    <property type="entry name" value="RgtA/B/C-like"/>
</dbReference>
<reference evidence="10 11" key="1">
    <citation type="journal article" date="2016" name="Nat. Commun.">
        <title>Thousands of microbial genomes shed light on interconnected biogeochemical processes in an aquifer system.</title>
        <authorList>
            <person name="Anantharaman K."/>
            <person name="Brown C.T."/>
            <person name="Hug L.A."/>
            <person name="Sharon I."/>
            <person name="Castelle C.J."/>
            <person name="Probst A.J."/>
            <person name="Thomas B.C."/>
            <person name="Singh A."/>
            <person name="Wilkins M.J."/>
            <person name="Karaoz U."/>
            <person name="Brodie E.L."/>
            <person name="Williams K.H."/>
            <person name="Hubbard S.S."/>
            <person name="Banfield J.F."/>
        </authorList>
    </citation>
    <scope>NUCLEOTIDE SEQUENCE [LARGE SCALE GENOMIC DNA]</scope>
</reference>
<dbReference type="Proteomes" id="UP000178951">
    <property type="component" value="Unassembled WGS sequence"/>
</dbReference>